<name>A0A133U4A0_9EURY</name>
<dbReference type="AlphaFoldDB" id="A0A133U4A0"/>
<dbReference type="GO" id="GO:0008324">
    <property type="term" value="F:monoatomic cation transmembrane transporter activity"/>
    <property type="evidence" value="ECO:0007669"/>
    <property type="project" value="InterPro"/>
</dbReference>
<organism evidence="5 6">
    <name type="scientific">candidate division MSBL1 archaeon SCGC-AAA259B11</name>
    <dbReference type="NCBI Taxonomy" id="1698260"/>
    <lineage>
        <taxon>Archaea</taxon>
        <taxon>Methanobacteriati</taxon>
        <taxon>Methanobacteriota</taxon>
        <taxon>candidate division MSBL1</taxon>
    </lineage>
</organism>
<protein>
    <submittedName>
        <fullName evidence="5">Uncharacterized protein</fullName>
    </submittedName>
</protein>
<dbReference type="Gene3D" id="3.40.50.720">
    <property type="entry name" value="NAD(P)-binding Rossmann-like Domain"/>
    <property type="match status" value="1"/>
</dbReference>
<keyword evidence="6" id="KW-1185">Reference proteome</keyword>
<feature type="domain" description="RCK N-terminal" evidence="3">
    <location>
        <begin position="1"/>
        <end position="54"/>
    </location>
</feature>
<dbReference type="Proteomes" id="UP000070184">
    <property type="component" value="Unassembled WGS sequence"/>
</dbReference>
<dbReference type="InterPro" id="IPR036721">
    <property type="entry name" value="RCK_C_sf"/>
</dbReference>
<dbReference type="PATRIC" id="fig|1698260.3.peg.924"/>
<dbReference type="SUPFAM" id="SSF116726">
    <property type="entry name" value="TrkA C-terminal domain-like"/>
    <property type="match status" value="1"/>
</dbReference>
<dbReference type="InterPro" id="IPR006037">
    <property type="entry name" value="RCK_C"/>
</dbReference>
<dbReference type="PANTHER" id="PTHR43833:SF5">
    <property type="entry name" value="TRK SYSTEM POTASSIUM UPTAKE PROTEIN TRKA"/>
    <property type="match status" value="1"/>
</dbReference>
<dbReference type="InterPro" id="IPR003148">
    <property type="entry name" value="RCK_N"/>
</dbReference>
<sequence>VENADALVALTPNDESNLMVCKLAKDLNVPRVVTRVNKSEHAKMFDDVGADVAISSITAAVGLFEKATTGPELYGLLSLGGDKADVVEVTVGEDSEAEGKTVEELNLSELCTIATITRKGGLIPARGGTVLKKNDRVILAGKSEEVSSATRLFRKQ</sequence>
<dbReference type="Pfam" id="PF02080">
    <property type="entry name" value="TrkA_C"/>
    <property type="match status" value="1"/>
</dbReference>
<keyword evidence="1" id="KW-0813">Transport</keyword>
<evidence type="ECO:0000259" key="4">
    <source>
        <dbReference type="PROSITE" id="PS51202"/>
    </source>
</evidence>
<proteinExistence type="predicted"/>
<evidence type="ECO:0000313" key="5">
    <source>
        <dbReference type="EMBL" id="KXA89027.1"/>
    </source>
</evidence>
<dbReference type="Pfam" id="PF02254">
    <property type="entry name" value="TrkA_N"/>
    <property type="match status" value="1"/>
</dbReference>
<dbReference type="PANTHER" id="PTHR43833">
    <property type="entry name" value="POTASSIUM CHANNEL PROTEIN 2-RELATED-RELATED"/>
    <property type="match status" value="1"/>
</dbReference>
<dbReference type="GO" id="GO:0006813">
    <property type="term" value="P:potassium ion transport"/>
    <property type="evidence" value="ECO:0007669"/>
    <property type="project" value="InterPro"/>
</dbReference>
<evidence type="ECO:0000256" key="1">
    <source>
        <dbReference type="ARBA" id="ARBA00022448"/>
    </source>
</evidence>
<keyword evidence="2" id="KW-0406">Ion transport</keyword>
<comment type="caution">
    <text evidence="5">The sequence shown here is derived from an EMBL/GenBank/DDBJ whole genome shotgun (WGS) entry which is preliminary data.</text>
</comment>
<dbReference type="PROSITE" id="PS51202">
    <property type="entry name" value="RCK_C"/>
    <property type="match status" value="1"/>
</dbReference>
<dbReference type="SUPFAM" id="SSF51735">
    <property type="entry name" value="NAD(P)-binding Rossmann-fold domains"/>
    <property type="match status" value="1"/>
</dbReference>
<evidence type="ECO:0000259" key="3">
    <source>
        <dbReference type="PROSITE" id="PS51201"/>
    </source>
</evidence>
<reference evidence="5 6" key="1">
    <citation type="journal article" date="2016" name="Sci. Rep.">
        <title>Metabolic traits of an uncultured archaeal lineage -MSBL1- from brine pools of the Red Sea.</title>
        <authorList>
            <person name="Mwirichia R."/>
            <person name="Alam I."/>
            <person name="Rashid M."/>
            <person name="Vinu M."/>
            <person name="Ba-Alawi W."/>
            <person name="Anthony Kamau A."/>
            <person name="Kamanda Ngugi D."/>
            <person name="Goker M."/>
            <person name="Klenk H.P."/>
            <person name="Bajic V."/>
            <person name="Stingl U."/>
        </authorList>
    </citation>
    <scope>NUCLEOTIDE SEQUENCE [LARGE SCALE GENOMIC DNA]</scope>
    <source>
        <strain evidence="5">SCGC-AAA259B11</strain>
    </source>
</reference>
<evidence type="ECO:0000256" key="2">
    <source>
        <dbReference type="ARBA" id="ARBA00023065"/>
    </source>
</evidence>
<dbReference type="InterPro" id="IPR036291">
    <property type="entry name" value="NAD(P)-bd_dom_sf"/>
</dbReference>
<dbReference type="Gene3D" id="3.30.70.1450">
    <property type="entry name" value="Regulator of K+ conductance, C-terminal domain"/>
    <property type="match status" value="1"/>
</dbReference>
<dbReference type="PROSITE" id="PS51201">
    <property type="entry name" value="RCK_N"/>
    <property type="match status" value="1"/>
</dbReference>
<feature type="domain" description="RCK C-terminal" evidence="4">
    <location>
        <begin position="74"/>
        <end position="155"/>
    </location>
</feature>
<dbReference type="InterPro" id="IPR050721">
    <property type="entry name" value="Trk_Ktr_HKT_K-transport"/>
</dbReference>
<dbReference type="EMBL" id="LHXK01000061">
    <property type="protein sequence ID" value="KXA89027.1"/>
    <property type="molecule type" value="Genomic_DNA"/>
</dbReference>
<gene>
    <name evidence="5" type="ORF">AKJ61_03740</name>
</gene>
<feature type="non-terminal residue" evidence="5">
    <location>
        <position position="1"/>
    </location>
</feature>
<accession>A0A133U4A0</accession>
<evidence type="ECO:0000313" key="6">
    <source>
        <dbReference type="Proteomes" id="UP000070184"/>
    </source>
</evidence>